<dbReference type="GeneID" id="116308452"/>
<feature type="transmembrane region" description="Helical" evidence="1">
    <location>
        <begin position="6"/>
        <end position="22"/>
    </location>
</feature>
<dbReference type="PANTHER" id="PTHR23516:SF23">
    <property type="entry name" value="MOLYBDATE-ANION TRANSPORTER"/>
    <property type="match status" value="1"/>
</dbReference>
<feature type="transmembrane region" description="Helical" evidence="1">
    <location>
        <begin position="315"/>
        <end position="333"/>
    </location>
</feature>
<feature type="transmembrane region" description="Helical" evidence="1">
    <location>
        <begin position="131"/>
        <end position="149"/>
    </location>
</feature>
<dbReference type="GO" id="GO:0015098">
    <property type="term" value="F:molybdate ion transmembrane transporter activity"/>
    <property type="evidence" value="ECO:0007669"/>
    <property type="project" value="InterPro"/>
</dbReference>
<accession>A0A6P8J4Z7</accession>
<dbReference type="GO" id="GO:0016020">
    <property type="term" value="C:membrane"/>
    <property type="evidence" value="ECO:0007669"/>
    <property type="project" value="InterPro"/>
</dbReference>
<keyword evidence="1" id="KW-1133">Transmembrane helix</keyword>
<feature type="transmembrane region" description="Helical" evidence="1">
    <location>
        <begin position="282"/>
        <end position="303"/>
    </location>
</feature>
<dbReference type="AlphaFoldDB" id="A0A6P8J4Z7"/>
<dbReference type="Gene3D" id="1.20.1250.20">
    <property type="entry name" value="MFS general substrate transporter like domains"/>
    <property type="match status" value="1"/>
</dbReference>
<name>A0A6P8J4Z7_ACTTE</name>
<reference evidence="3" key="1">
    <citation type="submission" date="2025-08" db="UniProtKB">
        <authorList>
            <consortium name="RefSeq"/>
        </authorList>
    </citation>
    <scope>IDENTIFICATION</scope>
</reference>
<evidence type="ECO:0000313" key="2">
    <source>
        <dbReference type="Proteomes" id="UP000515163"/>
    </source>
</evidence>
<feature type="transmembrane region" description="Helical" evidence="1">
    <location>
        <begin position="161"/>
        <end position="187"/>
    </location>
</feature>
<keyword evidence="1" id="KW-0472">Membrane</keyword>
<keyword evidence="1" id="KW-0812">Transmembrane</keyword>
<organism evidence="2 3">
    <name type="scientific">Actinia tenebrosa</name>
    <name type="common">Australian red waratah sea anemone</name>
    <dbReference type="NCBI Taxonomy" id="6105"/>
    <lineage>
        <taxon>Eukaryota</taxon>
        <taxon>Metazoa</taxon>
        <taxon>Cnidaria</taxon>
        <taxon>Anthozoa</taxon>
        <taxon>Hexacorallia</taxon>
        <taxon>Actiniaria</taxon>
        <taxon>Actiniidae</taxon>
        <taxon>Actinia</taxon>
    </lineage>
</organism>
<dbReference type="KEGG" id="aten:116308452"/>
<feature type="transmembrane region" description="Helical" evidence="1">
    <location>
        <begin position="339"/>
        <end position="361"/>
    </location>
</feature>
<evidence type="ECO:0000313" key="3">
    <source>
        <dbReference type="RefSeq" id="XP_031574732.1"/>
    </source>
</evidence>
<dbReference type="Proteomes" id="UP000515163">
    <property type="component" value="Unplaced"/>
</dbReference>
<dbReference type="InterPro" id="IPR008509">
    <property type="entry name" value="MOT2/MFSD5"/>
</dbReference>
<feature type="transmembrane region" description="Helical" evidence="1">
    <location>
        <begin position="373"/>
        <end position="392"/>
    </location>
</feature>
<dbReference type="InterPro" id="IPR036259">
    <property type="entry name" value="MFS_trans_sf"/>
</dbReference>
<dbReference type="SUPFAM" id="SSF103473">
    <property type="entry name" value="MFS general substrate transporter"/>
    <property type="match status" value="1"/>
</dbReference>
<keyword evidence="2" id="KW-1185">Reference proteome</keyword>
<gene>
    <name evidence="3" type="primary">LOC116308452</name>
</gene>
<evidence type="ECO:0000256" key="1">
    <source>
        <dbReference type="SAM" id="Phobius"/>
    </source>
</evidence>
<sequence length="443" mass="49018">MVIFVSSFFVLIAICGVFYYLTLDKQHSSSDPGFIAFQRTYLVVYLLAQGADWLQGPHVYALYSSYGMTSLQISQLFVAGFGSSMIFGTVIGSFADKLGRKANCILYGILYGLDCLTKHVPSFWVLMIGRLLGGIATSILFSAFESWLVCEHSKRGFSKDLLSVVFSHAVLGNSVIAILAGLVAQGVASQFGFVAPFTLSLILLILVSGLVYLLWTENYGDSSGNFYKSFLSGISAIKNDSKILCLGLIQSFFEGSMYTFVLEWTPALTPVEKLGTKDVKQTIPHGWIFASYMVSIMLGSSIFKYLCRTNSPESFMRVVFAVAAMSLTVPIISPKSQTSIFIAFLVFEVCVGIFWPALGTMRSKYVPEESRATIMNMFRIPLNFIVILILLQDLPMAVTFKCCVIFLFSCSAFQHWMYKACPQTNNSSTRQQVLVLPEGTEEV</sequence>
<feature type="transmembrane region" description="Helical" evidence="1">
    <location>
        <begin position="243"/>
        <end position="262"/>
    </location>
</feature>
<feature type="transmembrane region" description="Helical" evidence="1">
    <location>
        <begin position="71"/>
        <end position="92"/>
    </location>
</feature>
<dbReference type="RefSeq" id="XP_031574732.1">
    <property type="nucleotide sequence ID" value="XM_031718872.1"/>
</dbReference>
<dbReference type="Pfam" id="PF05631">
    <property type="entry name" value="MFS_5"/>
    <property type="match status" value="1"/>
</dbReference>
<protein>
    <submittedName>
        <fullName evidence="3">Molybdate-anion transporter-like</fullName>
    </submittedName>
</protein>
<feature type="transmembrane region" description="Helical" evidence="1">
    <location>
        <begin position="193"/>
        <end position="215"/>
    </location>
</feature>
<dbReference type="OrthoDB" id="263957at2759"/>
<dbReference type="InParanoid" id="A0A6P8J4Z7"/>
<dbReference type="CDD" id="cd17487">
    <property type="entry name" value="MFS_MFSD5_like"/>
    <property type="match status" value="1"/>
</dbReference>
<proteinExistence type="predicted"/>
<dbReference type="PANTHER" id="PTHR23516">
    <property type="entry name" value="SAM (S-ADENOSYL METHIONINE) TRANSPORTER"/>
    <property type="match status" value="1"/>
</dbReference>